<protein>
    <submittedName>
        <fullName evidence="2">Glutathione S-transferase</fullName>
    </submittedName>
</protein>
<proteinExistence type="predicted"/>
<dbReference type="Gene3D" id="1.20.1050.10">
    <property type="match status" value="1"/>
</dbReference>
<name>A0A255Z2R3_9PROT</name>
<dbReference type="GO" id="GO:0016740">
    <property type="term" value="F:transferase activity"/>
    <property type="evidence" value="ECO:0007669"/>
    <property type="project" value="UniProtKB-KW"/>
</dbReference>
<evidence type="ECO:0000313" key="2">
    <source>
        <dbReference type="EMBL" id="OYQ34940.1"/>
    </source>
</evidence>
<dbReference type="SUPFAM" id="SSF52833">
    <property type="entry name" value="Thioredoxin-like"/>
    <property type="match status" value="1"/>
</dbReference>
<dbReference type="AlphaFoldDB" id="A0A255Z2R3"/>
<evidence type="ECO:0000259" key="1">
    <source>
        <dbReference type="PROSITE" id="PS50404"/>
    </source>
</evidence>
<dbReference type="InterPro" id="IPR036282">
    <property type="entry name" value="Glutathione-S-Trfase_C_sf"/>
</dbReference>
<dbReference type="RefSeq" id="WP_094456225.1">
    <property type="nucleotide sequence ID" value="NZ_NOXU01000027.1"/>
</dbReference>
<dbReference type="Proteomes" id="UP000216998">
    <property type="component" value="Unassembled WGS sequence"/>
</dbReference>
<organism evidence="2 3">
    <name type="scientific">Niveispirillum lacus</name>
    <dbReference type="NCBI Taxonomy" id="1981099"/>
    <lineage>
        <taxon>Bacteria</taxon>
        <taxon>Pseudomonadati</taxon>
        <taxon>Pseudomonadota</taxon>
        <taxon>Alphaproteobacteria</taxon>
        <taxon>Rhodospirillales</taxon>
        <taxon>Azospirillaceae</taxon>
        <taxon>Niveispirillum</taxon>
    </lineage>
</organism>
<dbReference type="Gene3D" id="3.40.30.10">
    <property type="entry name" value="Glutaredoxin"/>
    <property type="match status" value="1"/>
</dbReference>
<dbReference type="Pfam" id="PF13409">
    <property type="entry name" value="GST_N_2"/>
    <property type="match status" value="1"/>
</dbReference>
<dbReference type="PROSITE" id="PS50404">
    <property type="entry name" value="GST_NTER"/>
    <property type="match status" value="1"/>
</dbReference>
<reference evidence="2 3" key="1">
    <citation type="submission" date="2017-07" db="EMBL/GenBank/DDBJ databases">
        <title>Niveispirillum cyanobacteriorum sp. nov., isolated from cyanobacterial aggregates in a eutrophic lake.</title>
        <authorList>
            <person name="Cai H."/>
        </authorList>
    </citation>
    <scope>NUCLEOTIDE SEQUENCE [LARGE SCALE GENOMIC DNA]</scope>
    <source>
        <strain evidence="3">TH1-14</strain>
    </source>
</reference>
<keyword evidence="2" id="KW-0808">Transferase</keyword>
<sequence>MKLRYSQTSPFVRKVLMAAHEVGVANRIELSPTDVWSPDSPIVRENPLSKIPTLLTDDGMVLFDSPVIMEYLDSLHDGRKLIPAAGPARWLALRQQAIGDGICDAAVLRRMEELRPATLRSAEWDSRQRAAIFRAFDRLEIDAGDLPDPEQQTVGGLAILSAMGYMDFRFAREPWRTGRSALARWFDNAARRASFEATLPPRE</sequence>
<dbReference type="SUPFAM" id="SSF47616">
    <property type="entry name" value="GST C-terminal domain-like"/>
    <property type="match status" value="1"/>
</dbReference>
<dbReference type="CDD" id="cd03205">
    <property type="entry name" value="GST_C_6"/>
    <property type="match status" value="1"/>
</dbReference>
<evidence type="ECO:0000313" key="3">
    <source>
        <dbReference type="Proteomes" id="UP000216998"/>
    </source>
</evidence>
<dbReference type="InterPro" id="IPR036249">
    <property type="entry name" value="Thioredoxin-like_sf"/>
</dbReference>
<accession>A0A255Z2R3</accession>
<dbReference type="OrthoDB" id="9795329at2"/>
<dbReference type="InterPro" id="IPR004045">
    <property type="entry name" value="Glutathione_S-Trfase_N"/>
</dbReference>
<dbReference type="CDD" id="cd03049">
    <property type="entry name" value="GST_N_3"/>
    <property type="match status" value="1"/>
</dbReference>
<comment type="caution">
    <text evidence="2">The sequence shown here is derived from an EMBL/GenBank/DDBJ whole genome shotgun (WGS) entry which is preliminary data.</text>
</comment>
<dbReference type="EMBL" id="NOXU01000027">
    <property type="protein sequence ID" value="OYQ34940.1"/>
    <property type="molecule type" value="Genomic_DNA"/>
</dbReference>
<feature type="domain" description="GST N-terminal" evidence="1">
    <location>
        <begin position="1"/>
        <end position="80"/>
    </location>
</feature>
<keyword evidence="3" id="KW-1185">Reference proteome</keyword>
<gene>
    <name evidence="2" type="ORF">CHU95_10205</name>
</gene>